<dbReference type="InParanoid" id="M7XDG4"/>
<dbReference type="AlphaFoldDB" id="M7XDG4"/>
<keyword evidence="2" id="KW-1185">Reference proteome</keyword>
<organism evidence="1 2">
    <name type="scientific">Mariniradius saccharolyticus AK6</name>
    <dbReference type="NCBI Taxonomy" id="1239962"/>
    <lineage>
        <taxon>Bacteria</taxon>
        <taxon>Pseudomonadati</taxon>
        <taxon>Bacteroidota</taxon>
        <taxon>Cytophagia</taxon>
        <taxon>Cytophagales</taxon>
        <taxon>Cyclobacteriaceae</taxon>
        <taxon>Mariniradius</taxon>
    </lineage>
</organism>
<sequence length="178" mass="20449">MENMNLQLLSLFLDKEIYLVPGEKHDYTKFQSRREEPVDASTESVETLDETPSITFEGGFEKGILVIHEEMDLRAELREMLFNLFGALQFSLKDMALVSAEHLEGLPMESITNLGPSRVVVFGLVRHDLMSFQKSKYEIVQEDGIEYLFADSLGAISESKELKKLLWKEIQILFNIKK</sequence>
<name>M7XDG4_9BACT</name>
<accession>M7XDG4</accession>
<protein>
    <submittedName>
        <fullName evidence="1">Uncharacterized protein</fullName>
    </submittedName>
</protein>
<evidence type="ECO:0000313" key="1">
    <source>
        <dbReference type="EMBL" id="EMS32618.1"/>
    </source>
</evidence>
<reference evidence="1" key="1">
    <citation type="submission" date="2013-01" db="EMBL/GenBank/DDBJ databases">
        <title>Genome assembly of Mariniradius saccharolyticus AK6.</title>
        <authorList>
            <person name="Vaidya B."/>
            <person name="Khatri I."/>
            <person name="Tanuku N.R.S."/>
            <person name="Subramanian S."/>
            <person name="Pinnaka A."/>
        </authorList>
    </citation>
    <scope>NUCLEOTIDE SEQUENCE [LARGE SCALE GENOMIC DNA]</scope>
    <source>
        <strain evidence="1">AK6</strain>
    </source>
</reference>
<dbReference type="STRING" id="1239962.C943_00971"/>
<dbReference type="OrthoDB" id="824384at2"/>
<evidence type="ECO:0000313" key="2">
    <source>
        <dbReference type="Proteomes" id="UP000010953"/>
    </source>
</evidence>
<proteinExistence type="predicted"/>
<gene>
    <name evidence="1" type="ORF">C943_00971</name>
</gene>
<dbReference type="EMBL" id="AMZY02000012">
    <property type="protein sequence ID" value="EMS32618.1"/>
    <property type="molecule type" value="Genomic_DNA"/>
</dbReference>
<dbReference type="Proteomes" id="UP000010953">
    <property type="component" value="Unassembled WGS sequence"/>
</dbReference>
<comment type="caution">
    <text evidence="1">The sequence shown here is derived from an EMBL/GenBank/DDBJ whole genome shotgun (WGS) entry which is preliminary data.</text>
</comment>